<dbReference type="Pfam" id="PF00702">
    <property type="entry name" value="Hydrolase"/>
    <property type="match status" value="1"/>
</dbReference>
<proteinExistence type="predicted"/>
<dbReference type="InterPro" id="IPR051540">
    <property type="entry name" value="S-2-haloacid_dehalogenase"/>
</dbReference>
<dbReference type="NCBIfam" id="TIGR01493">
    <property type="entry name" value="HAD-SF-IA-v2"/>
    <property type="match status" value="1"/>
</dbReference>
<sequence>MPQLQDYRLLTFDVYGTLVDWEGGLLAALQPSLNKNDAQYSREHILRIFDELERDQQARTPEMQYSDLLSVIHPALLQKLGLDTPTEEESKAFGETVGHWPAFPDTVDALKRLSKHYKLVVLSNVDRESFAKTNAGSLEGFPFDLVLTAQDIGSYKPDLKNFNYMLAAVKEKFGVEPGQVLQTAQSQFHDHHPARKMGIKSVWIVRPGATLGNHEEEVYDWKFDTLGEMAKSLRLRLYQWLWRLRNLSTPLRLRGSLVRLRRFHDSPLLALLRLLIPFPYWKFPVPDPVAPIDILGNVELEENRLEYLDDLRSIPLWRARDTPMRSLYRMYEAMISGMYEALGPETEYFWYQRKWSLQSIRDPDDADPVRYAILACLVEELVVAFNWRLSLGLRRDRNHIMRETGQDSMPPYTPLTGPTWPNSVPAISPEDLDSFPPDYVSPDGRLVLEADGLNKVFARRNIVTNVGWLYTI</sequence>
<reference evidence="2 3" key="1">
    <citation type="submission" date="2019-04" db="EMBL/GenBank/DDBJ databases">
        <title>Aspergillus burnettii sp. nov., novel species from soil in southeast Queensland.</title>
        <authorList>
            <person name="Gilchrist C.L.M."/>
            <person name="Pitt J.I."/>
            <person name="Lange L."/>
            <person name="Lacey H.J."/>
            <person name="Vuong D."/>
            <person name="Midgley D.J."/>
            <person name="Greenfield P."/>
            <person name="Bradbury M."/>
            <person name="Lacey E."/>
            <person name="Busk P.K."/>
            <person name="Pilgaard B."/>
            <person name="Chooi Y.H."/>
            <person name="Piggott A.M."/>
        </authorList>
    </citation>
    <scope>NUCLEOTIDE SEQUENCE [LARGE SCALE GENOMIC DNA]</scope>
    <source>
        <strain evidence="2 3">FRR 5400</strain>
    </source>
</reference>
<dbReference type="InterPro" id="IPR036412">
    <property type="entry name" value="HAD-like_sf"/>
</dbReference>
<dbReference type="Proteomes" id="UP000541154">
    <property type="component" value="Unassembled WGS sequence"/>
</dbReference>
<name>A0A8H5ZZH2_PETAA</name>
<keyword evidence="3" id="KW-1185">Reference proteome</keyword>
<dbReference type="InterPro" id="IPR006439">
    <property type="entry name" value="HAD-SF_hydro_IA"/>
</dbReference>
<dbReference type="Gene3D" id="1.10.150.750">
    <property type="match status" value="1"/>
</dbReference>
<dbReference type="PANTHER" id="PTHR43316">
    <property type="entry name" value="HYDROLASE, HALOACID DELAHOGENASE-RELATED"/>
    <property type="match status" value="1"/>
</dbReference>
<evidence type="ECO:0000313" key="2">
    <source>
        <dbReference type="EMBL" id="KAF5858144.1"/>
    </source>
</evidence>
<dbReference type="EMBL" id="SPNV01000218">
    <property type="protein sequence ID" value="KAF5858144.1"/>
    <property type="molecule type" value="Genomic_DNA"/>
</dbReference>
<gene>
    <name evidence="2" type="ORF">ETB97_004748</name>
</gene>
<protein>
    <recommendedName>
        <fullName evidence="4">HAD-like domain-containing protein</fullName>
    </recommendedName>
</protein>
<evidence type="ECO:0000313" key="3">
    <source>
        <dbReference type="Proteomes" id="UP000541154"/>
    </source>
</evidence>
<dbReference type="InterPro" id="IPR023214">
    <property type="entry name" value="HAD_sf"/>
</dbReference>
<accession>A0A8H5ZZH2</accession>
<evidence type="ECO:0008006" key="4">
    <source>
        <dbReference type="Google" id="ProtNLM"/>
    </source>
</evidence>
<comment type="caution">
    <text evidence="2">The sequence shown here is derived from an EMBL/GenBank/DDBJ whole genome shotgun (WGS) entry which is preliminary data.</text>
</comment>
<organism evidence="2 3">
    <name type="scientific">Petromyces alliaceus</name>
    <name type="common">Aspergillus alliaceus</name>
    <dbReference type="NCBI Taxonomy" id="209559"/>
    <lineage>
        <taxon>Eukaryota</taxon>
        <taxon>Fungi</taxon>
        <taxon>Dikarya</taxon>
        <taxon>Ascomycota</taxon>
        <taxon>Pezizomycotina</taxon>
        <taxon>Eurotiomycetes</taxon>
        <taxon>Eurotiomycetidae</taxon>
        <taxon>Eurotiales</taxon>
        <taxon>Aspergillaceae</taxon>
        <taxon>Aspergillus</taxon>
        <taxon>Aspergillus subgen. Circumdati</taxon>
    </lineage>
</organism>
<dbReference type="PANTHER" id="PTHR43316:SF9">
    <property type="entry name" value="ACID DEHALOGENASE, PUTATIVE (AFU_ORTHOLOGUE AFUA_6G14460)-RELATED"/>
    <property type="match status" value="1"/>
</dbReference>
<evidence type="ECO:0000256" key="1">
    <source>
        <dbReference type="ARBA" id="ARBA00022801"/>
    </source>
</evidence>
<dbReference type="SUPFAM" id="SSF56784">
    <property type="entry name" value="HAD-like"/>
    <property type="match status" value="1"/>
</dbReference>
<dbReference type="AlphaFoldDB" id="A0A8H5ZZH2"/>
<dbReference type="GO" id="GO:0016791">
    <property type="term" value="F:phosphatase activity"/>
    <property type="evidence" value="ECO:0007669"/>
    <property type="project" value="UniProtKB-ARBA"/>
</dbReference>
<keyword evidence="1" id="KW-0378">Hydrolase</keyword>
<dbReference type="Gene3D" id="3.40.50.1000">
    <property type="entry name" value="HAD superfamily/HAD-like"/>
    <property type="match status" value="1"/>
</dbReference>